<feature type="region of interest" description="Disordered" evidence="9">
    <location>
        <begin position="77"/>
        <end position="100"/>
    </location>
</feature>
<accession>A0A1B0BXC7</accession>
<dbReference type="InterPro" id="IPR039974">
    <property type="entry name" value="Splicing_factor_SLU7"/>
</dbReference>
<feature type="domain" description="Pre-mRNA-splicing factor SLU7" evidence="10">
    <location>
        <begin position="159"/>
        <end position="337"/>
    </location>
</feature>
<comment type="subcellular location">
    <subcellularLocation>
        <location evidence="1 8">Nucleus</location>
    </subcellularLocation>
</comment>
<dbReference type="EMBL" id="JXJN01022184">
    <property type="status" value="NOT_ANNOTATED_CDS"/>
    <property type="molecule type" value="Genomic_DNA"/>
</dbReference>
<name>A0A1B0BXC7_9MUSC</name>
<keyword evidence="4 8" id="KW-0507">mRNA processing</keyword>
<dbReference type="Proteomes" id="UP000092460">
    <property type="component" value="Unassembled WGS sequence"/>
</dbReference>
<feature type="region of interest" description="Disordered" evidence="9">
    <location>
        <begin position="250"/>
        <end position="277"/>
    </location>
</feature>
<evidence type="ECO:0000256" key="6">
    <source>
        <dbReference type="ARBA" id="ARBA00023187"/>
    </source>
</evidence>
<dbReference type="STRING" id="67801.A0A1B0BXC7"/>
<keyword evidence="6 8" id="KW-0508">mRNA splicing</keyword>
<proteinExistence type="inferred from homology"/>
<dbReference type="AlphaFoldDB" id="A0A1B0BXC7"/>
<reference evidence="11" key="2">
    <citation type="submission" date="2020-05" db="UniProtKB">
        <authorList>
            <consortium name="EnsemblMetazoa"/>
        </authorList>
    </citation>
    <scope>IDENTIFICATION</scope>
    <source>
        <strain evidence="11">IAEA</strain>
    </source>
</reference>
<evidence type="ECO:0000256" key="5">
    <source>
        <dbReference type="ARBA" id="ARBA00022728"/>
    </source>
</evidence>
<evidence type="ECO:0000256" key="8">
    <source>
        <dbReference type="RuleBase" id="RU367071"/>
    </source>
</evidence>
<dbReference type="EnsemblMetazoa" id="GPPI043371-RA">
    <property type="protein sequence ID" value="GPPI043371-PA"/>
    <property type="gene ID" value="GPPI043371"/>
</dbReference>
<dbReference type="Pfam" id="PF11708">
    <property type="entry name" value="Slu7"/>
    <property type="match status" value="1"/>
</dbReference>
<feature type="compositionally biased region" description="Polar residues" evidence="9">
    <location>
        <begin position="1"/>
        <end position="14"/>
    </location>
</feature>
<evidence type="ECO:0000256" key="4">
    <source>
        <dbReference type="ARBA" id="ARBA00022664"/>
    </source>
</evidence>
<reference evidence="12" key="1">
    <citation type="submission" date="2015-01" db="EMBL/GenBank/DDBJ databases">
        <authorList>
            <person name="Aksoy S."/>
            <person name="Warren W."/>
            <person name="Wilson R.K."/>
        </authorList>
    </citation>
    <scope>NUCLEOTIDE SEQUENCE [LARGE SCALE GENOMIC DNA]</scope>
    <source>
        <strain evidence="12">IAEA</strain>
    </source>
</reference>
<protein>
    <recommendedName>
        <fullName evidence="3 8">Pre-mRNA-splicing factor SLU7</fullName>
    </recommendedName>
</protein>
<dbReference type="PANTHER" id="PTHR12942">
    <property type="entry name" value="STEP II SPLICING FACTOR SLU7"/>
    <property type="match status" value="1"/>
</dbReference>
<evidence type="ECO:0000256" key="1">
    <source>
        <dbReference type="ARBA" id="ARBA00004123"/>
    </source>
</evidence>
<keyword evidence="5 8" id="KW-0747">Spliceosome</keyword>
<dbReference type="InterPro" id="IPR021715">
    <property type="entry name" value="Slu7_dom"/>
</dbReference>
<comment type="function">
    <text evidence="8">Involved in pre-mRNA splicing.</text>
</comment>
<dbReference type="GO" id="GO:0030628">
    <property type="term" value="F:pre-mRNA 3'-splice site binding"/>
    <property type="evidence" value="ECO:0007669"/>
    <property type="project" value="UniProtKB-UniRule"/>
</dbReference>
<evidence type="ECO:0000259" key="10">
    <source>
        <dbReference type="Pfam" id="PF11708"/>
    </source>
</evidence>
<dbReference type="VEuPathDB" id="VectorBase:GPPI043371"/>
<feature type="region of interest" description="Disordered" evidence="9">
    <location>
        <begin position="194"/>
        <end position="218"/>
    </location>
</feature>
<evidence type="ECO:0000313" key="12">
    <source>
        <dbReference type="Proteomes" id="UP000092460"/>
    </source>
</evidence>
<keyword evidence="12" id="KW-1185">Reference proteome</keyword>
<evidence type="ECO:0000256" key="9">
    <source>
        <dbReference type="SAM" id="MobiDB-lite"/>
    </source>
</evidence>
<comment type="subunit">
    <text evidence="8">Associated with the spliceosome.</text>
</comment>
<evidence type="ECO:0000313" key="11">
    <source>
        <dbReference type="EnsemblMetazoa" id="GPPI043371-PA"/>
    </source>
</evidence>
<evidence type="ECO:0000256" key="7">
    <source>
        <dbReference type="ARBA" id="ARBA00023242"/>
    </source>
</evidence>
<organism evidence="11 12">
    <name type="scientific">Glossina palpalis gambiensis</name>
    <dbReference type="NCBI Taxonomy" id="67801"/>
    <lineage>
        <taxon>Eukaryota</taxon>
        <taxon>Metazoa</taxon>
        <taxon>Ecdysozoa</taxon>
        <taxon>Arthropoda</taxon>
        <taxon>Hexapoda</taxon>
        <taxon>Insecta</taxon>
        <taxon>Pterygota</taxon>
        <taxon>Neoptera</taxon>
        <taxon>Endopterygota</taxon>
        <taxon>Diptera</taxon>
        <taxon>Brachycera</taxon>
        <taxon>Muscomorpha</taxon>
        <taxon>Hippoboscoidea</taxon>
        <taxon>Glossinidae</taxon>
        <taxon>Glossina</taxon>
    </lineage>
</organism>
<feature type="region of interest" description="Disordered" evidence="9">
    <location>
        <begin position="1"/>
        <end position="60"/>
    </location>
</feature>
<dbReference type="PANTHER" id="PTHR12942:SF2">
    <property type="entry name" value="PRE-MRNA-SPLICING FACTOR SLU7"/>
    <property type="match status" value="1"/>
</dbReference>
<dbReference type="GO" id="GO:0000398">
    <property type="term" value="P:mRNA splicing, via spliceosome"/>
    <property type="evidence" value="ECO:0007669"/>
    <property type="project" value="UniProtKB-UniRule"/>
</dbReference>
<comment type="similarity">
    <text evidence="2 8">Belongs to the SLU7 family.</text>
</comment>
<feature type="compositionally biased region" description="Basic and acidic residues" evidence="9">
    <location>
        <begin position="15"/>
        <end position="44"/>
    </location>
</feature>
<sequence length="383" mass="44286">MSSQTIRTPVSQIIHNKETVDDEEPKKKSREDWRKAKELEEARKAGTAPAAVDEEGRDINPHIPQYIANAPWYYGAQGPTLKHQRPQREEDKGELSKKFPKGLDTSRLVTKFRKGACENCGAMTHKRKDCLERPRKVLARYANSLVVHDEHIVQDEAVNYDEKRDRWSSYDPANHREIIEEYEKVEEAKRQLKAEKLKNDPDAEISDDDGNEDKYVDEVDMPGTKVDSKQRITVRNLRIREDTTKYLRNLDPNSAYYDPKTRSMRDNPNPQVPAEESEFDGENFVRFTGDTTKHAGAQLFAWEAHGKGVDVHLLAEPTKLELLQKEYEKKKEQFKSSVRIGGQFSLIIHNVASFGDCFEKSPTNLMRSKKYNNEHISHWDFLS</sequence>
<feature type="compositionally biased region" description="Acidic residues" evidence="9">
    <location>
        <begin position="202"/>
        <end position="211"/>
    </location>
</feature>
<evidence type="ECO:0000256" key="3">
    <source>
        <dbReference type="ARBA" id="ARBA00021377"/>
    </source>
</evidence>
<evidence type="ECO:0000256" key="2">
    <source>
        <dbReference type="ARBA" id="ARBA00007203"/>
    </source>
</evidence>
<feature type="compositionally biased region" description="Basic and acidic residues" evidence="9">
    <location>
        <begin position="86"/>
        <end position="97"/>
    </location>
</feature>
<dbReference type="GO" id="GO:0005681">
    <property type="term" value="C:spliceosomal complex"/>
    <property type="evidence" value="ECO:0007669"/>
    <property type="project" value="UniProtKB-UniRule"/>
</dbReference>
<keyword evidence="7 8" id="KW-0539">Nucleus</keyword>